<sequence>MAAASSSRQQQQQPSPLVAILFVASTASRGPQVVFRYPRKPQLLRRLSRIRYYTPHKQGGRGDQHDAAEQLRDRAQWDEEGEDSDENAAKNVNRAGDGDDDEEDDSSLGSGSSTDSSYYQGDDDYGDTSQGSDSAVTDAESASEAMSTTHTARSSNGSRARSSRLGRLTTREIEPLSSSRHGSRNQPSSPTASRPRRSPSRGPKRTMASSSLRDLDSPEPSMRRGTVANLQQQHRSNDSPARRARNAKAFSHYLGYPVEFLAEMIAPKSEMCNQRFELVVDDLAFVGHPVYQRARDPDQQPKDEAGRGRPPRSHDGGTPQDSSGSSDTTPPTSASASATPPAPPVEMLHLVLVIQPPDPSYATPTLDLTTWLGLWYDNVTFKMTAALWAEEQRCGYVSQQVALLSRLWGAVEGGTAGGGASPSYAHHLSDVLLTSSLARSLRQMFRSLTRPTTHRSAPFVVLNDSLEVHLQLPPLLTDPARMVKSILEIGPSIEADDPDVWADDAVGNPLDEWTRATGPPLFPWKTLLLLHEQEGERDAREKARRYRSIGGEVVEVDDEASEVSEQVSARDAMEQQGDAGIEVWSRKFTSHLVPTNLTGIPTFAQLATLLDWDLQRDVYPMARHLVYYKQAKVADVPRIQNTYAVSPLFDMEGDLPRFALSFALRFPDQPPLIRLLAILGASLQPFIQHWTTLQPNLTKQGEASSRSINAQARERRCLSVLIWLLRHDVLLQQHLRFRLIATEAVKRKAKKMHEQRRLERDEARRRREERREWKRERKALKRGVDPRRREGALVPLVAQSAPDGPGDGTAAAAAAAANVRARAPWISQVGVDEQGRGRQRQRSRSAEARHRQEQQLGQPQPDSDNHARRAASRISSHSRSRSRNPPPLGRIAASGHLLRTSGSSSRPGSSSGLRVEASHPEVADTLQFHRRHVSRSRSPNSAAVELPIVPSADGGASDEAVASVAAAVAASSTSAAGSKGSGGGLSVASTQSGGVQASSSREKANQILAAEHHQVGQHRRGPSLTSSGTSPSQGSSAPQATDHPPIASSSGATRGRRRRGDSGATSDGSTRAGRSATISHFEAAKPSPSFALRTFSRSPSQARMRVSGFGGEDEKVWVDGLEVTAETEVAKTLSSAVARAEGQEPAQDALDHDEEAGEGMGAAAGNEEGEDDEATAPPRRLSLVGEESPQPPSPLGGSGDEAAKPVEQVSAALASPTQPAQPRPTLDIDEDSSEDDSNGYTSSSSSSSTDPRNWDLHRPSLISDPSRASRVENAWIDAMLSLHAGVSTRAHASSPSGDDDSGSSDGEGEDDEMGEATRQSFFRLLPYLNGRHTIDEVVCREGISRREVRKLLRRFSEEVLTFVHP</sequence>
<feature type="compositionally biased region" description="Basic and acidic residues" evidence="2">
    <location>
        <begin position="60"/>
        <end position="77"/>
    </location>
</feature>
<dbReference type="GO" id="GO:1990130">
    <property type="term" value="C:GATOR1 complex"/>
    <property type="evidence" value="ECO:0007669"/>
    <property type="project" value="TreeGrafter"/>
</dbReference>
<feature type="compositionally biased region" description="Low complexity" evidence="2">
    <location>
        <begin position="1238"/>
        <end position="1250"/>
    </location>
</feature>
<feature type="compositionally biased region" description="Polar residues" evidence="2">
    <location>
        <begin position="990"/>
        <end position="999"/>
    </location>
</feature>
<feature type="compositionally biased region" description="Basic and acidic residues" evidence="2">
    <location>
        <begin position="844"/>
        <end position="853"/>
    </location>
</feature>
<dbReference type="InterPro" id="IPR056603">
    <property type="entry name" value="HTH_NPRL3"/>
</dbReference>
<feature type="compositionally biased region" description="Low complexity" evidence="2">
    <location>
        <begin position="898"/>
        <end position="914"/>
    </location>
</feature>
<feature type="region of interest" description="Disordered" evidence="2">
    <location>
        <begin position="898"/>
        <end position="917"/>
    </location>
</feature>
<accession>A0A316URT1</accession>
<evidence type="ECO:0000259" key="3">
    <source>
        <dbReference type="Pfam" id="PF24064"/>
    </source>
</evidence>
<dbReference type="GO" id="GO:0034198">
    <property type="term" value="P:cellular response to amino acid starvation"/>
    <property type="evidence" value="ECO:0007669"/>
    <property type="project" value="TreeGrafter"/>
</dbReference>
<feature type="compositionally biased region" description="Basic and acidic residues" evidence="2">
    <location>
        <begin position="1000"/>
        <end position="1014"/>
    </location>
</feature>
<feature type="compositionally biased region" description="Low complexity" evidence="2">
    <location>
        <begin position="152"/>
        <end position="168"/>
    </location>
</feature>
<dbReference type="GO" id="GO:0010508">
    <property type="term" value="P:positive regulation of autophagy"/>
    <property type="evidence" value="ECO:0007669"/>
    <property type="project" value="TreeGrafter"/>
</dbReference>
<feature type="region of interest" description="Disordered" evidence="2">
    <location>
        <begin position="1287"/>
        <end position="1315"/>
    </location>
</feature>
<evidence type="ECO:0000256" key="2">
    <source>
        <dbReference type="SAM" id="MobiDB-lite"/>
    </source>
</evidence>
<dbReference type="GO" id="GO:0038202">
    <property type="term" value="P:TORC1 signaling"/>
    <property type="evidence" value="ECO:0007669"/>
    <property type="project" value="TreeGrafter"/>
</dbReference>
<keyword evidence="5" id="KW-1185">Reference proteome</keyword>
<evidence type="ECO:0000256" key="1">
    <source>
        <dbReference type="ARBA" id="ARBA00010546"/>
    </source>
</evidence>
<comment type="similarity">
    <text evidence="1">Belongs to the NPR3 family.</text>
</comment>
<feature type="compositionally biased region" description="Basic and acidic residues" evidence="2">
    <location>
        <begin position="755"/>
        <end position="775"/>
    </location>
</feature>
<feature type="domain" description="GATOR1 complex protein NPRL3 C-terminal HTH" evidence="3">
    <location>
        <begin position="1317"/>
        <end position="1359"/>
    </location>
</feature>
<dbReference type="InterPro" id="IPR005365">
    <property type="entry name" value="Npr3"/>
</dbReference>
<feature type="compositionally biased region" description="Low complexity" evidence="2">
    <location>
        <begin position="969"/>
        <end position="978"/>
    </location>
</feature>
<feature type="compositionally biased region" description="Basic residues" evidence="2">
    <location>
        <begin position="868"/>
        <end position="882"/>
    </location>
</feature>
<dbReference type="PANTHER" id="PTHR13153:SF5">
    <property type="entry name" value="GATOR COMPLEX PROTEIN NPRL3"/>
    <property type="match status" value="1"/>
</dbReference>
<evidence type="ECO:0000313" key="5">
    <source>
        <dbReference type="Proteomes" id="UP000245884"/>
    </source>
</evidence>
<evidence type="ECO:0000313" key="4">
    <source>
        <dbReference type="EMBL" id="PWN28019.1"/>
    </source>
</evidence>
<organism evidence="4 5">
    <name type="scientific">Jaminaea rosea</name>
    <dbReference type="NCBI Taxonomy" id="1569628"/>
    <lineage>
        <taxon>Eukaryota</taxon>
        <taxon>Fungi</taxon>
        <taxon>Dikarya</taxon>
        <taxon>Basidiomycota</taxon>
        <taxon>Ustilaginomycotina</taxon>
        <taxon>Exobasidiomycetes</taxon>
        <taxon>Microstromatales</taxon>
        <taxon>Microstromatales incertae sedis</taxon>
        <taxon>Jaminaea</taxon>
    </lineage>
</organism>
<feature type="compositionally biased region" description="Low complexity" evidence="2">
    <location>
        <begin position="316"/>
        <end position="339"/>
    </location>
</feature>
<feature type="region of interest" description="Disordered" evidence="2">
    <location>
        <begin position="46"/>
        <end position="223"/>
    </location>
</feature>
<dbReference type="Proteomes" id="UP000245884">
    <property type="component" value="Unassembled WGS sequence"/>
</dbReference>
<feature type="compositionally biased region" description="Polar residues" evidence="2">
    <location>
        <begin position="176"/>
        <end position="186"/>
    </location>
</feature>
<gene>
    <name evidence="4" type="ORF">BDZ90DRAFT_279156</name>
</gene>
<dbReference type="GeneID" id="37030977"/>
<feature type="region of interest" description="Disordered" evidence="2">
    <location>
        <begin position="750"/>
        <end position="787"/>
    </location>
</feature>
<dbReference type="GO" id="GO:1904262">
    <property type="term" value="P:negative regulation of TORC1 signaling"/>
    <property type="evidence" value="ECO:0007669"/>
    <property type="project" value="TreeGrafter"/>
</dbReference>
<feature type="compositionally biased region" description="Basic and acidic residues" evidence="2">
    <location>
        <begin position="293"/>
        <end position="315"/>
    </location>
</feature>
<feature type="compositionally biased region" description="Low complexity" evidence="2">
    <location>
        <begin position="1022"/>
        <end position="1053"/>
    </location>
</feature>
<dbReference type="EMBL" id="KZ819666">
    <property type="protein sequence ID" value="PWN28019.1"/>
    <property type="molecule type" value="Genomic_DNA"/>
</dbReference>
<feature type="region of interest" description="Disordered" evidence="2">
    <location>
        <begin position="291"/>
        <end position="341"/>
    </location>
</feature>
<dbReference type="RefSeq" id="XP_025362631.1">
    <property type="nucleotide sequence ID" value="XM_025509154.1"/>
</dbReference>
<feature type="compositionally biased region" description="Acidic residues" evidence="2">
    <location>
        <begin position="1297"/>
        <end position="1314"/>
    </location>
</feature>
<feature type="compositionally biased region" description="Low complexity" evidence="2">
    <location>
        <begin position="107"/>
        <end position="120"/>
    </location>
</feature>
<feature type="compositionally biased region" description="Acidic residues" evidence="2">
    <location>
        <begin position="1227"/>
        <end position="1237"/>
    </location>
</feature>
<dbReference type="Pfam" id="PF03666">
    <property type="entry name" value="NPR3"/>
    <property type="match status" value="1"/>
</dbReference>
<proteinExistence type="inferred from homology"/>
<feature type="region of interest" description="Disordered" evidence="2">
    <location>
        <begin position="969"/>
        <end position="1107"/>
    </location>
</feature>
<feature type="region of interest" description="Disordered" evidence="2">
    <location>
        <begin position="1132"/>
        <end position="1267"/>
    </location>
</feature>
<protein>
    <recommendedName>
        <fullName evidence="3">GATOR1 complex protein NPRL3 C-terminal HTH domain-containing protein</fullName>
    </recommendedName>
</protein>
<feature type="region of interest" description="Disordered" evidence="2">
    <location>
        <begin position="828"/>
        <end position="892"/>
    </location>
</feature>
<feature type="compositionally biased region" description="Basic residues" evidence="2">
    <location>
        <begin position="194"/>
        <end position="204"/>
    </location>
</feature>
<feature type="compositionally biased region" description="Low complexity" evidence="2">
    <location>
        <begin position="1062"/>
        <end position="1071"/>
    </location>
</feature>
<dbReference type="STRING" id="1569628.A0A316URT1"/>
<dbReference type="PANTHER" id="PTHR13153">
    <property type="entry name" value="CGTHBA PROTEIN -14 GENE PROTEIN"/>
    <property type="match status" value="1"/>
</dbReference>
<dbReference type="Pfam" id="PF24064">
    <property type="entry name" value="HTH_NPRL3"/>
    <property type="match status" value="1"/>
</dbReference>
<reference evidence="4 5" key="1">
    <citation type="journal article" date="2018" name="Mol. Biol. Evol.">
        <title>Broad Genomic Sampling Reveals a Smut Pathogenic Ancestry of the Fungal Clade Ustilaginomycotina.</title>
        <authorList>
            <person name="Kijpornyongpan T."/>
            <person name="Mondo S.J."/>
            <person name="Barry K."/>
            <person name="Sandor L."/>
            <person name="Lee J."/>
            <person name="Lipzen A."/>
            <person name="Pangilinan J."/>
            <person name="LaButti K."/>
            <person name="Hainaut M."/>
            <person name="Henrissat B."/>
            <person name="Grigoriev I.V."/>
            <person name="Spatafora J.W."/>
            <person name="Aime M.C."/>
        </authorList>
    </citation>
    <scope>NUCLEOTIDE SEQUENCE [LARGE SCALE GENOMIC DNA]</scope>
    <source>
        <strain evidence="4 5">MCA 5214</strain>
    </source>
</reference>
<name>A0A316URT1_9BASI</name>
<dbReference type="OrthoDB" id="18648at2759"/>